<name>A0A6N3E284_9BACT</name>
<proteinExistence type="predicted"/>
<dbReference type="AlphaFoldDB" id="A0A6N3E284"/>
<accession>A0A6N3E284</accession>
<dbReference type="RefSeq" id="WP_349180771.1">
    <property type="nucleotide sequence ID" value="NZ_CACRUT010000015.1"/>
</dbReference>
<protein>
    <submittedName>
        <fullName evidence="1">Uncharacterized protein</fullName>
    </submittedName>
</protein>
<organism evidence="1">
    <name type="scientific">Paraprevotella clara</name>
    <dbReference type="NCBI Taxonomy" id="454154"/>
    <lineage>
        <taxon>Bacteria</taxon>
        <taxon>Pseudomonadati</taxon>
        <taxon>Bacteroidota</taxon>
        <taxon>Bacteroidia</taxon>
        <taxon>Bacteroidales</taxon>
        <taxon>Prevotellaceae</taxon>
        <taxon>Paraprevotella</taxon>
    </lineage>
</organism>
<reference evidence="1" key="1">
    <citation type="submission" date="2019-11" db="EMBL/GenBank/DDBJ databases">
        <authorList>
            <person name="Feng L."/>
        </authorList>
    </citation>
    <scope>NUCLEOTIDE SEQUENCE</scope>
    <source>
        <strain evidence="1">PclaraLFYP37</strain>
    </source>
</reference>
<dbReference type="EMBL" id="CACRUT010000015">
    <property type="protein sequence ID" value="VYU35190.1"/>
    <property type="molecule type" value="Genomic_DNA"/>
</dbReference>
<sequence length="224" mass="24822">MKKAINVILGLCAVVLLYLCYESIMQPIQFNKEKDIREAAVKARLIQIKDAEEQYRQQHQGEFCDTLDVLINFIKTARIPHVTKVGELSDKQMESGLTESKAAAIVNSGEAAAIAANGLQNFRRDTTWTPMAEAIVGTDGNADSLKFIPYSDGQTFELEKTIHVGRSGVTQNVMECRAPYSAYLKGLSEREIYNLTDAAEKQGRYAGLKIGDLMTPNNNAGNWE</sequence>
<gene>
    <name evidence="1" type="ORF">PCLFYP37_02599</name>
</gene>
<evidence type="ECO:0000313" key="1">
    <source>
        <dbReference type="EMBL" id="VYU35190.1"/>
    </source>
</evidence>